<dbReference type="Proteomes" id="UP000315496">
    <property type="component" value="Chromosome 4"/>
</dbReference>
<dbReference type="EMBL" id="VDLU01000004">
    <property type="protein sequence ID" value="TNJ27044.1"/>
    <property type="molecule type" value="Genomic_DNA"/>
</dbReference>
<gene>
    <name evidence="1" type="ORF">GMRT_12091</name>
</gene>
<comment type="caution">
    <text evidence="1">The sequence shown here is derived from an EMBL/GenBank/DDBJ whole genome shotgun (WGS) entry which is preliminary data.</text>
</comment>
<evidence type="ECO:0000313" key="2">
    <source>
        <dbReference type="Proteomes" id="UP000315496"/>
    </source>
</evidence>
<dbReference type="VEuPathDB" id="GiardiaDB:GMRT_12091"/>
<name>A0A4Z1SMV4_GIAMU</name>
<organism evidence="1 2">
    <name type="scientific">Giardia muris</name>
    <dbReference type="NCBI Taxonomy" id="5742"/>
    <lineage>
        <taxon>Eukaryota</taxon>
        <taxon>Metamonada</taxon>
        <taxon>Diplomonadida</taxon>
        <taxon>Hexamitidae</taxon>
        <taxon>Giardiinae</taxon>
        <taxon>Giardia</taxon>
    </lineage>
</organism>
<proteinExistence type="predicted"/>
<protein>
    <submittedName>
        <fullName evidence="1">Uncharacterized protein</fullName>
    </submittedName>
</protein>
<reference evidence="1 2" key="1">
    <citation type="submission" date="2019-05" db="EMBL/GenBank/DDBJ databases">
        <title>The compact genome of Giardia muris reveals important steps in the evolution of intestinal protozoan parasites.</title>
        <authorList>
            <person name="Xu F."/>
            <person name="Jimenez-Gonzalez A."/>
            <person name="Einarsson E."/>
            <person name="Astvaldsson A."/>
            <person name="Peirasmaki D."/>
            <person name="Eckmann L."/>
            <person name="Andersson J.O."/>
            <person name="Svard S.G."/>
            <person name="Jerlstrom-Hultqvist J."/>
        </authorList>
    </citation>
    <scope>NUCLEOTIDE SEQUENCE [LARGE SCALE GENOMIC DNA]</scope>
    <source>
        <strain evidence="1 2">Roberts-Thomson</strain>
    </source>
</reference>
<dbReference type="AlphaFoldDB" id="A0A4Z1SMV4"/>
<evidence type="ECO:0000313" key="1">
    <source>
        <dbReference type="EMBL" id="TNJ27044.1"/>
    </source>
</evidence>
<sequence>MSVARLAFAFLRDCITEWDGDETDLAVALQDLPLDGILDAEESARTIGSVAEERARLVTQLWAQQSRSTFPPPELQGLDDRGTSTDALSLHRHDVVRTYQFIERACFDVLQKVACLPCEGGVTGAFFIAASVSQHRYRTIESLLGDLYSVVAYGEVQFAISAADARSVYRVLLAVWSGVQRDAELM</sequence>
<keyword evidence="2" id="KW-1185">Reference proteome</keyword>
<accession>A0A4Z1SMV4</accession>